<dbReference type="NCBIfam" id="TIGR01891">
    <property type="entry name" value="amidohydrolases"/>
    <property type="match status" value="1"/>
</dbReference>
<organism evidence="5 6">
    <name type="scientific">Fusarium mexicanum</name>
    <dbReference type="NCBI Taxonomy" id="751941"/>
    <lineage>
        <taxon>Eukaryota</taxon>
        <taxon>Fungi</taxon>
        <taxon>Dikarya</taxon>
        <taxon>Ascomycota</taxon>
        <taxon>Pezizomycotina</taxon>
        <taxon>Sordariomycetes</taxon>
        <taxon>Hypocreomycetidae</taxon>
        <taxon>Hypocreales</taxon>
        <taxon>Nectriaceae</taxon>
        <taxon>Fusarium</taxon>
        <taxon>Fusarium fujikuroi species complex</taxon>
    </lineage>
</organism>
<evidence type="ECO:0000313" key="5">
    <source>
        <dbReference type="EMBL" id="KAF5530334.1"/>
    </source>
</evidence>
<keyword evidence="3" id="KW-1133">Transmembrane helix</keyword>
<dbReference type="Pfam" id="PF01546">
    <property type="entry name" value="Peptidase_M20"/>
    <property type="match status" value="1"/>
</dbReference>
<feature type="region of interest" description="Disordered" evidence="2">
    <location>
        <begin position="1"/>
        <end position="21"/>
    </location>
</feature>
<evidence type="ECO:0000313" key="6">
    <source>
        <dbReference type="Proteomes" id="UP000522262"/>
    </source>
</evidence>
<sequence length="1352" mass="151241">MSSSTRVQQPRRRLVSDEDTSIVQGCSLTSTSQDIPDWAVLDDLSGDSTSSQFPRDDVVSSISAGMGPTPAWAHSPGLSTSSLSSYGIAIDYTMTHLSPGSLPLVGHIGLSQTEILGHDSLTLGHEEYEALGHYQNGFCLVHTSKTAAWSFPVLLLQKVSYSAIAMRYAVAVALQDLDARRHTEGLLLIGQESALAFSHFTRASSAFREGMRQSAKPVDHVETLATFYFHYVYLTHQRAVNKEELHKLSEAVVRYLQRSSIGDVLTRSAIEPATMNLPMRSFLCRLLLWVYREDVYAMGYRCAGEVARYMSDRPKLLRRLCVVSRPALQLNWGTLYPTEQRLDDVFSAQHLDMLVRMIQLQFQITEFGWSAMSDESSGTQRPEARDAEIEEKLNLIETDFSPTFQMITMPDDNHPTSASDLVESAAVFVTIYYAWKMIYYRCAGMPEDRIQDVLAMLMQAAQHTIPKVHLKDLQRALLAAVIETKNPIHKYWIISKLGPRWRMLLEHALDRRSRLGQHVSIWTLYELASDTSGICVIQTAYPDTERKAIAVVNSQGTFDAVVNAVDQELGALREINSAIHSNPELCYKEFKAHDNITALLESLGFAVEKHAYGLETSFVAEYGQGGRLVTICSEYDALEGVGHGCGHNLIATASIASFLGMAAALRQSGAPGRVRILGCPAEEGGGGKIKLIRAGAFKDVDAALMVHASTPLDIPQPAGAAAVGGRSVAIFRGIFTGEPAHAGVVPWNGINALDAASLTYSAISMLRQQIRPTDRLNLYIKEGGQMTNIITARSVVEVGVRTLTLGENEKLQERVRNCFKGAALATGCTIEFESVPLNRMDTYADLHSNEPLCNEFTDIMSRHFDSHFHGDMRDPHISGGGSDFGNVSYECPSLHPLFIIPTLPTDNVHAPGFARAAGEPAAFDAAIRAAKGIAVLGPEPQSRGTIGILIPCLAVLVLNVWTLFHVNIPPKGESTHLFWLHRVKIWIITLIVPDGVATLAFSQWRDAKRHVADMRKLDNYGWWTLKHAFYAEMGGYRVRDSSGQEFSFRSAELYELVKRRMVTLPEISVQDLDDRSDADGFVKGLALLQSIYFLAMAFSRLGQGLHLTTLEVETIPFIFTTWWTYFFWWQKPVNIQCRTPVDCPQMDHNELADIAMELSKPANYDSNSYWWRPVPRELHQLGWDFFWFESRFDFSTWKAQMPQIPRTIVDLVKGHPAHTRIADWYLPSVKEMHPSQWGWEEDAMIYGLGVFVNCLLLVSWKSTFPSEIESLLWKCSVFAILIATTIWWPIAWLASYSFESRSLAKHTFYYALIGVYMLGRAYVLVEPFLGLRALPPSAYQTVSWSRYIPHFQ</sequence>
<keyword evidence="6" id="KW-1185">Reference proteome</keyword>
<dbReference type="InterPro" id="IPR036264">
    <property type="entry name" value="Bact_exopeptidase_dim_dom"/>
</dbReference>
<gene>
    <name evidence="5" type="ORF">FMEXI_13622</name>
</gene>
<feature type="transmembrane region" description="Helical" evidence="3">
    <location>
        <begin position="1272"/>
        <end position="1295"/>
    </location>
</feature>
<dbReference type="InterPro" id="IPR002933">
    <property type="entry name" value="Peptidase_M20"/>
</dbReference>
<dbReference type="FunFam" id="3.30.70.360:FF:000004">
    <property type="entry name" value="Peptidase M20 domain-containing protein 2"/>
    <property type="match status" value="1"/>
</dbReference>
<dbReference type="InterPro" id="IPR017439">
    <property type="entry name" value="Amidohydrolase"/>
</dbReference>
<dbReference type="Proteomes" id="UP000522262">
    <property type="component" value="Unassembled WGS sequence"/>
</dbReference>
<reference evidence="5 6" key="1">
    <citation type="submission" date="2020-05" db="EMBL/GenBank/DDBJ databases">
        <title>Identification and distribution of gene clusters putatively required for synthesis of sphingolipid metabolism inhibitors in phylogenetically diverse species of the filamentous fungus Fusarium.</title>
        <authorList>
            <person name="Kim H.-S."/>
            <person name="Busman M."/>
            <person name="Brown D.W."/>
            <person name="Divon H."/>
            <person name="Uhlig S."/>
            <person name="Proctor R.H."/>
        </authorList>
    </citation>
    <scope>NUCLEOTIDE SEQUENCE [LARGE SCALE GENOMIC DNA]</scope>
    <source>
        <strain evidence="5 6">NRRL 53147</strain>
    </source>
</reference>
<evidence type="ECO:0000256" key="2">
    <source>
        <dbReference type="SAM" id="MobiDB-lite"/>
    </source>
</evidence>
<feature type="transmembrane region" description="Helical" evidence="3">
    <location>
        <begin position="1243"/>
        <end position="1260"/>
    </location>
</feature>
<evidence type="ECO:0000256" key="3">
    <source>
        <dbReference type="SAM" id="Phobius"/>
    </source>
</evidence>
<feature type="domain" description="Peptidase M20 dimerisation" evidence="4">
    <location>
        <begin position="734"/>
        <end position="822"/>
    </location>
</feature>
<keyword evidence="3" id="KW-0812">Transmembrane</keyword>
<comment type="caution">
    <text evidence="5">The sequence shown here is derived from an EMBL/GenBank/DDBJ whole genome shotgun (WGS) entry which is preliminary data.</text>
</comment>
<proteinExistence type="inferred from homology"/>
<dbReference type="Gene3D" id="3.40.630.10">
    <property type="entry name" value="Zn peptidases"/>
    <property type="match status" value="1"/>
</dbReference>
<dbReference type="InterPro" id="IPR011650">
    <property type="entry name" value="Peptidase_M20_dimer"/>
</dbReference>
<dbReference type="GO" id="GO:0016805">
    <property type="term" value="F:dipeptidase activity"/>
    <property type="evidence" value="ECO:0007669"/>
    <property type="project" value="TreeGrafter"/>
</dbReference>
<keyword evidence="3" id="KW-0472">Membrane</keyword>
<feature type="transmembrane region" description="Helical" evidence="3">
    <location>
        <begin position="1307"/>
        <end position="1325"/>
    </location>
</feature>
<accession>A0A8H5MIN2</accession>
<dbReference type="CDD" id="cd05672">
    <property type="entry name" value="M20_ACY1L2-like"/>
    <property type="match status" value="1"/>
</dbReference>
<evidence type="ECO:0000259" key="4">
    <source>
        <dbReference type="Pfam" id="PF07687"/>
    </source>
</evidence>
<name>A0A8H5MIN2_9HYPO</name>
<dbReference type="PANTHER" id="PTHR30575:SF0">
    <property type="entry name" value="XAA-ARG DIPEPTIDASE"/>
    <property type="match status" value="1"/>
</dbReference>
<dbReference type="SUPFAM" id="SSF55031">
    <property type="entry name" value="Bacterial exopeptidase dimerisation domain"/>
    <property type="match status" value="1"/>
</dbReference>
<dbReference type="SUPFAM" id="SSF53187">
    <property type="entry name" value="Zn-dependent exopeptidases"/>
    <property type="match status" value="1"/>
</dbReference>
<dbReference type="Gene3D" id="3.30.70.360">
    <property type="match status" value="1"/>
</dbReference>
<evidence type="ECO:0000256" key="1">
    <source>
        <dbReference type="ARBA" id="ARBA00006247"/>
    </source>
</evidence>
<comment type="similarity">
    <text evidence="1">Belongs to the peptidase M20A family.</text>
</comment>
<dbReference type="PANTHER" id="PTHR30575">
    <property type="entry name" value="PEPTIDASE M20"/>
    <property type="match status" value="1"/>
</dbReference>
<dbReference type="EMBL" id="JAAOAM010000488">
    <property type="protein sequence ID" value="KAF5530334.1"/>
    <property type="molecule type" value="Genomic_DNA"/>
</dbReference>
<dbReference type="InterPro" id="IPR052030">
    <property type="entry name" value="Peptidase_M20/M20A_hydrolases"/>
</dbReference>
<dbReference type="Pfam" id="PF07687">
    <property type="entry name" value="M20_dimer"/>
    <property type="match status" value="1"/>
</dbReference>
<protein>
    <recommendedName>
        <fullName evidence="4">Peptidase M20 dimerisation domain-containing protein</fullName>
    </recommendedName>
</protein>